<gene>
    <name evidence="13" type="primary">LOC107411056</name>
</gene>
<sequence length="195" mass="21522">MGFKRIREDGEMEPLDVVKCLMLLSKVGNNNNNNNNSQNDVVVAKKQSSSPGRVFVCKTCNRQFNSFQALGGHRASHKKPKLMTGDHVNDQLPSSPVKPKTHECSICGLEFAIGQALGGHMRRHRHATEDGGVTDRHHDQQPSLPVLKKSSSSKRVMCLDLDLDLNLAPPGGNDDLKLRLVTPTVDSFVYKSLKI</sequence>
<keyword evidence="5" id="KW-0862">Zinc</keyword>
<dbReference type="SMART" id="SM00355">
    <property type="entry name" value="ZnF_C2H2"/>
    <property type="match status" value="2"/>
</dbReference>
<dbReference type="SUPFAM" id="SSF57667">
    <property type="entry name" value="beta-beta-alpha zinc fingers"/>
    <property type="match status" value="1"/>
</dbReference>
<evidence type="ECO:0000256" key="2">
    <source>
        <dbReference type="ARBA" id="ARBA00022723"/>
    </source>
</evidence>
<dbReference type="GO" id="GO:0006950">
    <property type="term" value="P:response to stress"/>
    <property type="evidence" value="ECO:0007669"/>
    <property type="project" value="TreeGrafter"/>
</dbReference>
<keyword evidence="7" id="KW-0804">Transcription</keyword>
<dbReference type="Gene3D" id="3.30.160.60">
    <property type="entry name" value="Classic Zinc Finger"/>
    <property type="match status" value="1"/>
</dbReference>
<feature type="region of interest" description="Disordered" evidence="10">
    <location>
        <begin position="124"/>
        <end position="150"/>
    </location>
</feature>
<dbReference type="InterPro" id="IPR013087">
    <property type="entry name" value="Znf_C2H2_type"/>
</dbReference>
<evidence type="ECO:0000256" key="10">
    <source>
        <dbReference type="SAM" id="MobiDB-lite"/>
    </source>
</evidence>
<evidence type="ECO:0000313" key="12">
    <source>
        <dbReference type="Proteomes" id="UP001652623"/>
    </source>
</evidence>
<evidence type="ECO:0000256" key="6">
    <source>
        <dbReference type="ARBA" id="ARBA00023015"/>
    </source>
</evidence>
<evidence type="ECO:0000259" key="11">
    <source>
        <dbReference type="PROSITE" id="PS50157"/>
    </source>
</evidence>
<proteinExistence type="predicted"/>
<dbReference type="GeneID" id="107411056"/>
<dbReference type="GO" id="GO:0005634">
    <property type="term" value="C:nucleus"/>
    <property type="evidence" value="ECO:0007669"/>
    <property type="project" value="UniProtKB-SubCell"/>
</dbReference>
<dbReference type="PROSITE" id="PS00028">
    <property type="entry name" value="ZINC_FINGER_C2H2_1"/>
    <property type="match status" value="2"/>
</dbReference>
<dbReference type="InParanoid" id="A0A6P3Z9B2"/>
<dbReference type="PANTHER" id="PTHR26374:SF379">
    <property type="entry name" value="ZINC FINGER PROTEIN ZAT12"/>
    <property type="match status" value="1"/>
</dbReference>
<dbReference type="InterPro" id="IPR036236">
    <property type="entry name" value="Znf_C2H2_sf"/>
</dbReference>
<keyword evidence="8" id="KW-0539">Nucleus</keyword>
<keyword evidence="12" id="KW-1185">Reference proteome</keyword>
<protein>
    <submittedName>
        <fullName evidence="13">Zinc finger protein ZAT12</fullName>
    </submittedName>
</protein>
<dbReference type="RefSeq" id="XP_015874055.3">
    <property type="nucleotide sequence ID" value="XM_016018569.4"/>
</dbReference>
<dbReference type="PANTHER" id="PTHR26374">
    <property type="entry name" value="ZINC FINGER PROTEIN ZAT5"/>
    <property type="match status" value="1"/>
</dbReference>
<evidence type="ECO:0000256" key="5">
    <source>
        <dbReference type="ARBA" id="ARBA00022833"/>
    </source>
</evidence>
<evidence type="ECO:0000256" key="8">
    <source>
        <dbReference type="ARBA" id="ARBA00023242"/>
    </source>
</evidence>
<keyword evidence="3" id="KW-0677">Repeat</keyword>
<dbReference type="KEGG" id="zju:107411056"/>
<dbReference type="Proteomes" id="UP001652623">
    <property type="component" value="Chromosome 10"/>
</dbReference>
<feature type="compositionally biased region" description="Basic and acidic residues" evidence="10">
    <location>
        <begin position="127"/>
        <end position="140"/>
    </location>
</feature>
<feature type="domain" description="C2H2-type" evidence="11">
    <location>
        <begin position="55"/>
        <end position="82"/>
    </location>
</feature>
<keyword evidence="4 9" id="KW-0863">Zinc-finger</keyword>
<keyword evidence="2" id="KW-0479">Metal-binding</keyword>
<dbReference type="FunCoup" id="A0A6P3Z9B2">
    <property type="interactions" value="3"/>
</dbReference>
<dbReference type="GO" id="GO:0008270">
    <property type="term" value="F:zinc ion binding"/>
    <property type="evidence" value="ECO:0007669"/>
    <property type="project" value="UniProtKB-KW"/>
</dbReference>
<evidence type="ECO:0000256" key="4">
    <source>
        <dbReference type="ARBA" id="ARBA00022771"/>
    </source>
</evidence>
<accession>A0A6P3Z9B2</accession>
<dbReference type="AlphaFoldDB" id="A0A6P3Z9B2"/>
<comment type="subcellular location">
    <subcellularLocation>
        <location evidence="1">Nucleus</location>
    </subcellularLocation>
</comment>
<dbReference type="Pfam" id="PF13912">
    <property type="entry name" value="zf-C2H2_6"/>
    <property type="match status" value="2"/>
</dbReference>
<feature type="domain" description="C2H2-type" evidence="11">
    <location>
        <begin position="102"/>
        <end position="131"/>
    </location>
</feature>
<dbReference type="PROSITE" id="PS50157">
    <property type="entry name" value="ZINC_FINGER_C2H2_2"/>
    <property type="match status" value="2"/>
</dbReference>
<evidence type="ECO:0000256" key="3">
    <source>
        <dbReference type="ARBA" id="ARBA00022737"/>
    </source>
</evidence>
<keyword evidence="6" id="KW-0805">Transcription regulation</keyword>
<feature type="region of interest" description="Disordered" evidence="10">
    <location>
        <begin position="70"/>
        <end position="97"/>
    </location>
</feature>
<reference evidence="13" key="1">
    <citation type="submission" date="2025-08" db="UniProtKB">
        <authorList>
            <consortium name="RefSeq"/>
        </authorList>
    </citation>
    <scope>IDENTIFICATION</scope>
    <source>
        <tissue evidence="13">Seedling</tissue>
    </source>
</reference>
<evidence type="ECO:0000313" key="13">
    <source>
        <dbReference type="RefSeq" id="XP_015874055.3"/>
    </source>
</evidence>
<evidence type="ECO:0000256" key="9">
    <source>
        <dbReference type="PROSITE-ProRule" id="PRU00042"/>
    </source>
</evidence>
<evidence type="ECO:0000256" key="7">
    <source>
        <dbReference type="ARBA" id="ARBA00023163"/>
    </source>
</evidence>
<dbReference type="GO" id="GO:0010200">
    <property type="term" value="P:response to chitin"/>
    <property type="evidence" value="ECO:0007669"/>
    <property type="project" value="TreeGrafter"/>
</dbReference>
<evidence type="ECO:0000256" key="1">
    <source>
        <dbReference type="ARBA" id="ARBA00004123"/>
    </source>
</evidence>
<name>A0A6P3Z9B2_ZIZJJ</name>
<organism evidence="12 13">
    <name type="scientific">Ziziphus jujuba</name>
    <name type="common">Chinese jujube</name>
    <name type="synonym">Ziziphus sativa</name>
    <dbReference type="NCBI Taxonomy" id="326968"/>
    <lineage>
        <taxon>Eukaryota</taxon>
        <taxon>Viridiplantae</taxon>
        <taxon>Streptophyta</taxon>
        <taxon>Embryophyta</taxon>
        <taxon>Tracheophyta</taxon>
        <taxon>Spermatophyta</taxon>
        <taxon>Magnoliopsida</taxon>
        <taxon>eudicotyledons</taxon>
        <taxon>Gunneridae</taxon>
        <taxon>Pentapetalae</taxon>
        <taxon>rosids</taxon>
        <taxon>fabids</taxon>
        <taxon>Rosales</taxon>
        <taxon>Rhamnaceae</taxon>
        <taxon>Paliureae</taxon>
        <taxon>Ziziphus</taxon>
    </lineage>
</organism>